<keyword evidence="10" id="KW-0961">Cell wall biogenesis/degradation</keyword>
<dbReference type="GO" id="GO:0005886">
    <property type="term" value="C:plasma membrane"/>
    <property type="evidence" value="ECO:0007669"/>
    <property type="project" value="UniProtKB-SubCell"/>
</dbReference>
<feature type="domain" description="Penicillin-binding protein dimerisation" evidence="13">
    <location>
        <begin position="54"/>
        <end position="354"/>
    </location>
</feature>
<dbReference type="Pfam" id="PF03717">
    <property type="entry name" value="PBP_dimer"/>
    <property type="match status" value="1"/>
</dbReference>
<keyword evidence="4" id="KW-1003">Cell membrane</keyword>
<dbReference type="PANTHER" id="PTHR30627">
    <property type="entry name" value="PEPTIDOGLYCAN D,D-TRANSPEPTIDASE"/>
    <property type="match status" value="1"/>
</dbReference>
<dbReference type="InterPro" id="IPR050515">
    <property type="entry name" value="Beta-lactam/transpept"/>
</dbReference>
<accession>A0A9D1I638</accession>
<dbReference type="SUPFAM" id="SSF56519">
    <property type="entry name" value="Penicillin binding protein dimerisation domain"/>
    <property type="match status" value="1"/>
</dbReference>
<dbReference type="SUPFAM" id="SSF56601">
    <property type="entry name" value="beta-lactamase/transpeptidase-like"/>
    <property type="match status" value="1"/>
</dbReference>
<keyword evidence="5 11" id="KW-0812">Transmembrane</keyword>
<dbReference type="GO" id="GO:0008360">
    <property type="term" value="P:regulation of cell shape"/>
    <property type="evidence" value="ECO:0007669"/>
    <property type="project" value="UniProtKB-KW"/>
</dbReference>
<evidence type="ECO:0000256" key="6">
    <source>
        <dbReference type="ARBA" id="ARBA00022960"/>
    </source>
</evidence>
<dbReference type="GO" id="GO:0071555">
    <property type="term" value="P:cell wall organization"/>
    <property type="evidence" value="ECO:0007669"/>
    <property type="project" value="UniProtKB-KW"/>
</dbReference>
<evidence type="ECO:0000259" key="12">
    <source>
        <dbReference type="Pfam" id="PF00905"/>
    </source>
</evidence>
<evidence type="ECO:0000256" key="3">
    <source>
        <dbReference type="ARBA" id="ARBA00007171"/>
    </source>
</evidence>
<evidence type="ECO:0000256" key="1">
    <source>
        <dbReference type="ARBA" id="ARBA00004167"/>
    </source>
</evidence>
<evidence type="ECO:0000256" key="2">
    <source>
        <dbReference type="ARBA" id="ARBA00004236"/>
    </source>
</evidence>
<dbReference type="InterPro" id="IPR012338">
    <property type="entry name" value="Beta-lactam/transpept-like"/>
</dbReference>
<proteinExistence type="inferred from homology"/>
<dbReference type="EMBL" id="DVMO01000133">
    <property type="protein sequence ID" value="HIU28437.1"/>
    <property type="molecule type" value="Genomic_DNA"/>
</dbReference>
<dbReference type="PANTHER" id="PTHR30627:SF2">
    <property type="entry name" value="PEPTIDOGLYCAN D,D-TRANSPEPTIDASE MRDA"/>
    <property type="match status" value="1"/>
</dbReference>
<keyword evidence="7" id="KW-0573">Peptidoglycan synthesis</keyword>
<comment type="subcellular location">
    <subcellularLocation>
        <location evidence="2">Cell membrane</location>
    </subcellularLocation>
    <subcellularLocation>
        <location evidence="1">Membrane</location>
        <topology evidence="1">Single-pass membrane protein</topology>
    </subcellularLocation>
</comment>
<evidence type="ECO:0008006" key="16">
    <source>
        <dbReference type="Google" id="ProtNLM"/>
    </source>
</evidence>
<protein>
    <recommendedName>
        <fullName evidence="16">Penicillin-binding protein</fullName>
    </recommendedName>
</protein>
<evidence type="ECO:0000256" key="5">
    <source>
        <dbReference type="ARBA" id="ARBA00022692"/>
    </source>
</evidence>
<feature type="domain" description="Penicillin-binding protein transpeptidase" evidence="12">
    <location>
        <begin position="412"/>
        <end position="589"/>
    </location>
</feature>
<dbReference type="InterPro" id="IPR005311">
    <property type="entry name" value="PBP_dimer"/>
</dbReference>
<feature type="domain" description="Penicillin-binding protein transpeptidase" evidence="12">
    <location>
        <begin position="678"/>
        <end position="782"/>
    </location>
</feature>
<dbReference type="GO" id="GO:0009252">
    <property type="term" value="P:peptidoglycan biosynthetic process"/>
    <property type="evidence" value="ECO:0007669"/>
    <property type="project" value="UniProtKB-KW"/>
</dbReference>
<reference evidence="14" key="2">
    <citation type="journal article" date="2021" name="PeerJ">
        <title>Extensive microbial diversity within the chicken gut microbiome revealed by metagenomics and culture.</title>
        <authorList>
            <person name="Gilroy R."/>
            <person name="Ravi A."/>
            <person name="Getino M."/>
            <person name="Pursley I."/>
            <person name="Horton D.L."/>
            <person name="Alikhan N.F."/>
            <person name="Baker D."/>
            <person name="Gharbi K."/>
            <person name="Hall N."/>
            <person name="Watson M."/>
            <person name="Adriaenssens E.M."/>
            <person name="Foster-Nyarko E."/>
            <person name="Jarju S."/>
            <person name="Secka A."/>
            <person name="Antonio M."/>
            <person name="Oren A."/>
            <person name="Chaudhuri R.R."/>
            <person name="La Ragione R."/>
            <person name="Hildebrand F."/>
            <person name="Pallen M.J."/>
        </authorList>
    </citation>
    <scope>NUCLEOTIDE SEQUENCE</scope>
    <source>
        <strain evidence="14">11300</strain>
    </source>
</reference>
<evidence type="ECO:0000256" key="7">
    <source>
        <dbReference type="ARBA" id="ARBA00022984"/>
    </source>
</evidence>
<dbReference type="GO" id="GO:0071972">
    <property type="term" value="F:peptidoglycan L,D-transpeptidase activity"/>
    <property type="evidence" value="ECO:0007669"/>
    <property type="project" value="TreeGrafter"/>
</dbReference>
<dbReference type="Pfam" id="PF00905">
    <property type="entry name" value="Transpeptidase"/>
    <property type="match status" value="3"/>
</dbReference>
<organism evidence="14 15">
    <name type="scientific">Candidatus Fimisoma avicola</name>
    <dbReference type="NCBI Taxonomy" id="2840826"/>
    <lineage>
        <taxon>Bacteria</taxon>
        <taxon>Bacillati</taxon>
        <taxon>Bacillota</taxon>
        <taxon>Clostridia</taxon>
        <taxon>Eubacteriales</taxon>
        <taxon>Candidatus Fimisoma</taxon>
    </lineage>
</organism>
<keyword evidence="6" id="KW-0133">Cell shape</keyword>
<feature type="domain" description="Penicillin-binding protein transpeptidase" evidence="12">
    <location>
        <begin position="844"/>
        <end position="895"/>
    </location>
</feature>
<keyword evidence="9 11" id="KW-0472">Membrane</keyword>
<dbReference type="Gene3D" id="3.90.1310.10">
    <property type="entry name" value="Penicillin-binding protein 2a (Domain 2)"/>
    <property type="match status" value="1"/>
</dbReference>
<evidence type="ECO:0000256" key="9">
    <source>
        <dbReference type="ARBA" id="ARBA00023136"/>
    </source>
</evidence>
<name>A0A9D1I638_9FIRM</name>
<evidence type="ECO:0000313" key="14">
    <source>
        <dbReference type="EMBL" id="HIU28437.1"/>
    </source>
</evidence>
<dbReference type="AlphaFoldDB" id="A0A9D1I638"/>
<evidence type="ECO:0000313" key="15">
    <source>
        <dbReference type="Proteomes" id="UP000824091"/>
    </source>
</evidence>
<evidence type="ECO:0000256" key="11">
    <source>
        <dbReference type="SAM" id="Phobius"/>
    </source>
</evidence>
<sequence>MNNKLLNSRFHQILILAIVLVLVLCVRLFVLTVIQKDSWEAAADSQNTKEITTLAPRGKILDRYGREIATNRQVFTLTFNASGLSTEEINQTCYSLVQILEANGDEYVDNFPIIIEDGAFRYTYDDQKAQWLSNRGFSTDLTAEQAFNALRTQYEIDPQLDRYEAAEILQDTYSVYPPINIRSMTYTYDTQKEQFLEKYGLDTDLSAEEAFSQLRETYKIDETLSDTEARKLFRIREEIQTLGYNRYLSATIASDISDETLIYVEESSSALKGVEISSETVRYYPNGSTLAHVIGYMGSISDSQYEEYVTEKGYNADDLIGKDGIEASMEEYLKGTDGVTQVRVNSTGDYIDTISETEPVAGQNVYLTIDLDLQKVAEDALERAINAVANGTTFQSEYGNVRMSRYENCASGAAVAIDVETGDVLAMASYPDYDPNIFAEGISTEDWESVQSTNPRDYLAPTPLYNIATKASVQPGSTFKPVTAVAALQAGLDPDLNIRDRGHIDIGGRSFGCSAWNMYGGTHGTLNLVSGIQNSCNYYFYCIATGTDWGTGASLGYDEDINIEKIMEVAQEFGLGQETGIELDEATTPLASAERKMESTKNSLWSYLYSNAINYWPESVVNDDEALRTDIDTIVSWTEENPSRGEIISRIGEQTQVEESQIEAVADLCKYSYFNQAQWTVGDEFNISIGQGDNAYTPLQMAQYVATLGNYGVRNQVSIVKGIEGEGETQKDDPYTISVDKDDISKVIEGMKRVVTNGTLAGMFSRLDVEVAGKTGTAERSGYINPVDEVSYVREHLSSIAPGVSWSEVEEIMEDLMLEDPESYPTENDTVDDAVIQASGRTVTQSDIDQFKDTYDEFAWVVTMAPADDPKIAVVVMLVQGGTSYNAGPVAREIIGEYLKLSDENEAADFGTKMQ</sequence>
<dbReference type="InterPro" id="IPR001460">
    <property type="entry name" value="PCN-bd_Tpept"/>
</dbReference>
<dbReference type="GO" id="GO:0008658">
    <property type="term" value="F:penicillin binding"/>
    <property type="evidence" value="ECO:0007669"/>
    <property type="project" value="InterPro"/>
</dbReference>
<evidence type="ECO:0000256" key="4">
    <source>
        <dbReference type="ARBA" id="ARBA00022475"/>
    </source>
</evidence>
<dbReference type="Gene3D" id="3.40.710.10">
    <property type="entry name" value="DD-peptidase/beta-lactamase superfamily"/>
    <property type="match status" value="2"/>
</dbReference>
<evidence type="ECO:0000256" key="10">
    <source>
        <dbReference type="ARBA" id="ARBA00023316"/>
    </source>
</evidence>
<keyword evidence="8 11" id="KW-1133">Transmembrane helix</keyword>
<gene>
    <name evidence="14" type="ORF">IAD16_08665</name>
</gene>
<comment type="similarity">
    <text evidence="3">Belongs to the transpeptidase family.</text>
</comment>
<dbReference type="Gene3D" id="1.10.10.1230">
    <property type="entry name" value="Penicillin-binding protein, N-terminal non-catalytic domain, head sub-domain"/>
    <property type="match status" value="1"/>
</dbReference>
<comment type="caution">
    <text evidence="14">The sequence shown here is derived from an EMBL/GenBank/DDBJ whole genome shotgun (WGS) entry which is preliminary data.</text>
</comment>
<dbReference type="Proteomes" id="UP000824091">
    <property type="component" value="Unassembled WGS sequence"/>
</dbReference>
<evidence type="ECO:0000256" key="8">
    <source>
        <dbReference type="ARBA" id="ARBA00022989"/>
    </source>
</evidence>
<evidence type="ECO:0000259" key="13">
    <source>
        <dbReference type="Pfam" id="PF03717"/>
    </source>
</evidence>
<feature type="transmembrane region" description="Helical" evidence="11">
    <location>
        <begin position="12"/>
        <end position="34"/>
    </location>
</feature>
<reference evidence="14" key="1">
    <citation type="submission" date="2020-10" db="EMBL/GenBank/DDBJ databases">
        <authorList>
            <person name="Gilroy R."/>
        </authorList>
    </citation>
    <scope>NUCLEOTIDE SEQUENCE</scope>
    <source>
        <strain evidence="14">11300</strain>
    </source>
</reference>
<dbReference type="InterPro" id="IPR036138">
    <property type="entry name" value="PBP_dimer_sf"/>
</dbReference>